<dbReference type="Gene3D" id="2.60.40.10">
    <property type="entry name" value="Immunoglobulins"/>
    <property type="match status" value="1"/>
</dbReference>
<protein>
    <submittedName>
        <fullName evidence="3">T9SS type B sorting domain-containing protein</fullName>
    </submittedName>
</protein>
<name>A0A7W2M603_9FLAO</name>
<dbReference type="Pfam" id="PF13585">
    <property type="entry name" value="CHU_C"/>
    <property type="match status" value="1"/>
</dbReference>
<reference evidence="3 4" key="1">
    <citation type="submission" date="2020-07" db="EMBL/GenBank/DDBJ databases">
        <title>Bacterium isolated from marine sediment.</title>
        <authorList>
            <person name="Shang D."/>
        </authorList>
    </citation>
    <scope>NUCLEOTIDE SEQUENCE [LARGE SCALE GENOMIC DNA]</scope>
    <source>
        <strain evidence="3 4">F6074</strain>
    </source>
</reference>
<evidence type="ECO:0000313" key="4">
    <source>
        <dbReference type="Proteomes" id="UP000541857"/>
    </source>
</evidence>
<dbReference type="AlphaFoldDB" id="A0A7W2M603"/>
<dbReference type="Gene3D" id="2.130.10.10">
    <property type="entry name" value="YVTN repeat-like/Quinoprotein amine dehydrogenase"/>
    <property type="match status" value="1"/>
</dbReference>
<dbReference type="NCBIfam" id="TIGR04131">
    <property type="entry name" value="Bac_Flav_CTERM"/>
    <property type="match status" value="1"/>
</dbReference>
<feature type="chain" id="PRO_5030539588" evidence="1">
    <location>
        <begin position="22"/>
        <end position="897"/>
    </location>
</feature>
<dbReference type="InterPro" id="IPR026341">
    <property type="entry name" value="T9SS_type_B"/>
</dbReference>
<keyword evidence="1" id="KW-0732">Signal</keyword>
<comment type="caution">
    <text evidence="3">The sequence shown here is derived from an EMBL/GenBank/DDBJ whole genome shotgun (WGS) entry which is preliminary data.</text>
</comment>
<dbReference type="EMBL" id="JACGLT010000008">
    <property type="protein sequence ID" value="MBA6153360.1"/>
    <property type="molecule type" value="Genomic_DNA"/>
</dbReference>
<dbReference type="CDD" id="cd00146">
    <property type="entry name" value="PKD"/>
    <property type="match status" value="1"/>
</dbReference>
<proteinExistence type="predicted"/>
<dbReference type="InterPro" id="IPR015943">
    <property type="entry name" value="WD40/YVTN_repeat-like_dom_sf"/>
</dbReference>
<dbReference type="InterPro" id="IPR035986">
    <property type="entry name" value="PKD_dom_sf"/>
</dbReference>
<dbReference type="SUPFAM" id="SSF69322">
    <property type="entry name" value="Tricorn protease domain 2"/>
    <property type="match status" value="1"/>
</dbReference>
<feature type="signal peptide" evidence="1">
    <location>
        <begin position="1"/>
        <end position="21"/>
    </location>
</feature>
<feature type="domain" description="PKD" evidence="2">
    <location>
        <begin position="408"/>
        <end position="447"/>
    </location>
</feature>
<dbReference type="SUPFAM" id="SSF49299">
    <property type="entry name" value="PKD domain"/>
    <property type="match status" value="1"/>
</dbReference>
<dbReference type="InterPro" id="IPR000601">
    <property type="entry name" value="PKD_dom"/>
</dbReference>
<dbReference type="InterPro" id="IPR022409">
    <property type="entry name" value="PKD/Chitinase_dom"/>
</dbReference>
<dbReference type="Proteomes" id="UP000541857">
    <property type="component" value="Unassembled WGS sequence"/>
</dbReference>
<accession>A0A7W2M603</accession>
<evidence type="ECO:0000259" key="2">
    <source>
        <dbReference type="PROSITE" id="PS50093"/>
    </source>
</evidence>
<gene>
    <name evidence="3" type="ORF">H3Z82_11530</name>
</gene>
<keyword evidence="4" id="KW-1185">Reference proteome</keyword>
<organism evidence="3 4">
    <name type="scientific">Gelidibacter maritimus</name>
    <dbReference type="NCBI Taxonomy" id="2761487"/>
    <lineage>
        <taxon>Bacteria</taxon>
        <taxon>Pseudomonadati</taxon>
        <taxon>Bacteroidota</taxon>
        <taxon>Flavobacteriia</taxon>
        <taxon>Flavobacteriales</taxon>
        <taxon>Flavobacteriaceae</taxon>
        <taxon>Gelidibacter</taxon>
    </lineage>
</organism>
<dbReference type="PROSITE" id="PS50093">
    <property type="entry name" value="PKD"/>
    <property type="match status" value="1"/>
</dbReference>
<dbReference type="SMART" id="SM00089">
    <property type="entry name" value="PKD"/>
    <property type="match status" value="1"/>
</dbReference>
<sequence>MMINKIVSLFLILLYGTLPMAQNETNNWYFGDEAGLNFSNNSLSVLTDSAMDTQAGCATISDSSGQLRFYTNGQTVWNQQHEVMDNGADLAGEINGTQTSIIIPKPNDPNTYYIFVTRQNRSTSSPVLLPGLYYSEVQFSDQYPLGTVVLKNVRLALSVTERLTAIHHAESNTIRVITFGNLSGITSAPDQDFIIFNVTENGVATRPIVSTQRSTNSAVGAMKISPNGQYLAIADYGSNYINLYNFDNDNVTFNHHSIINSVPGFGTYMPYGIEFSQDSKLIYFTVKDTYNTSFLQKHLIESTTGVNQTVTIAYTKAYEFGSLQLARNGNIYVANFEQDNPLISSNQIGVITEAESLEADSGFQPLAIGLETGQSNKGLPNFIQSYFRNRIITENVCVNQAFEFSMDTYAPVEAVLWDFGDGNTSTLLEPTHQYQTPDEYLVRATITINNAQADLYKMVEAYALPSINPGESLLQCDLDNDGFSFFNLNTITEKINNPNPEDELLFYETISDLDNDRSIENPDIYENRSNPQELFVKIISPEGCETISNFFLETLHIELPNLSPIYACEDSDEIPDNGKATFDLATKEIEIRAQFQIANSSLLTFYATFLDAETKIDPLSSNHNTATTTIWVRIDNPDTGCNGIGSIELFVNPELPLDIQERYTICDPSLQSVISLDGNTSNDRWEWRNASGTILSTNRIFHLTEPGNFSVTVYKLQHGIWCSRTEEFVVNDITPPVFDEIKAGDYEISVSITGDSLYEFSLDNTYYYGQSTSYIFYNVQPGIYTIYVRDTNNCEPPIATEVSFIGFPKYFTPNGDGYNDIWKIHGISSEFYRSAHIEIYDRYGKLLHTMDLKNNDSGWDGTFKGEVLGSTDYWFTATLIDLDNNAIKQSGHFSLIL</sequence>
<dbReference type="RefSeq" id="WP_182205657.1">
    <property type="nucleotide sequence ID" value="NZ_JACGLT010000008.1"/>
</dbReference>
<dbReference type="Pfam" id="PF18911">
    <property type="entry name" value="PKD_4"/>
    <property type="match status" value="1"/>
</dbReference>
<evidence type="ECO:0000313" key="3">
    <source>
        <dbReference type="EMBL" id="MBA6153360.1"/>
    </source>
</evidence>
<dbReference type="InterPro" id="IPR013783">
    <property type="entry name" value="Ig-like_fold"/>
</dbReference>
<evidence type="ECO:0000256" key="1">
    <source>
        <dbReference type="SAM" id="SignalP"/>
    </source>
</evidence>